<dbReference type="RefSeq" id="XP_013412099.1">
    <property type="nucleotide sequence ID" value="XM_013556645.1"/>
</dbReference>
<evidence type="ECO:0000256" key="6">
    <source>
        <dbReference type="ARBA" id="ARBA00023136"/>
    </source>
</evidence>
<evidence type="ECO:0000313" key="9">
    <source>
        <dbReference type="Proteomes" id="UP000085678"/>
    </source>
</evidence>
<feature type="transmembrane region" description="Helical" evidence="8">
    <location>
        <begin position="86"/>
        <end position="105"/>
    </location>
</feature>
<protein>
    <submittedName>
        <fullName evidence="10">Ninjurin-1 isoform X1</fullName>
    </submittedName>
    <submittedName>
        <fullName evidence="11">Ninjurin-1-like isoform X1</fullName>
    </submittedName>
</protein>
<dbReference type="PANTHER" id="PTHR12316:SF17">
    <property type="entry name" value="NINJURIN C, ISOFORM D"/>
    <property type="match status" value="1"/>
</dbReference>
<evidence type="ECO:0000256" key="5">
    <source>
        <dbReference type="ARBA" id="ARBA00022989"/>
    </source>
</evidence>
<keyword evidence="6 8" id="KW-0472">Membrane</keyword>
<accession>A0A1S3JQ68</accession>
<dbReference type="Proteomes" id="UP000085678">
    <property type="component" value="Unplaced"/>
</dbReference>
<keyword evidence="3 8" id="KW-0812">Transmembrane</keyword>
<reference evidence="10 11" key="1">
    <citation type="submission" date="2025-04" db="UniProtKB">
        <authorList>
            <consortium name="RefSeq"/>
        </authorList>
    </citation>
    <scope>IDENTIFICATION</scope>
    <source>
        <tissue evidence="10 11">Gonads</tissue>
    </source>
</reference>
<evidence type="ECO:0000313" key="11">
    <source>
        <dbReference type="RefSeq" id="XP_023930749.1"/>
    </source>
</evidence>
<feature type="transmembrane region" description="Helical" evidence="8">
    <location>
        <begin position="150"/>
        <end position="170"/>
    </location>
</feature>
<feature type="compositionally biased region" description="Basic and acidic residues" evidence="7">
    <location>
        <begin position="1"/>
        <end position="18"/>
    </location>
</feature>
<gene>
    <name evidence="10" type="primary">LOC106174884</name>
    <name evidence="11" type="synonym">LOC112041568</name>
</gene>
<keyword evidence="9" id="KW-1185">Reference proteome</keyword>
<feature type="region of interest" description="Disordered" evidence="7">
    <location>
        <begin position="1"/>
        <end position="23"/>
    </location>
</feature>
<dbReference type="GO" id="GO:0016020">
    <property type="term" value="C:membrane"/>
    <property type="evidence" value="ECO:0007669"/>
    <property type="project" value="UniProtKB-SubCell"/>
</dbReference>
<dbReference type="RefSeq" id="XP_023930749.1">
    <property type="nucleotide sequence ID" value="XM_024074981.1"/>
</dbReference>
<evidence type="ECO:0000256" key="1">
    <source>
        <dbReference type="ARBA" id="ARBA00004141"/>
    </source>
</evidence>
<dbReference type="KEGG" id="lak:106174884"/>
<dbReference type="GO" id="GO:0007155">
    <property type="term" value="P:cell adhesion"/>
    <property type="evidence" value="ECO:0007669"/>
    <property type="project" value="UniProtKB-KW"/>
</dbReference>
<comment type="similarity">
    <text evidence="2">Belongs to the ninjurin family.</text>
</comment>
<evidence type="ECO:0000256" key="2">
    <source>
        <dbReference type="ARBA" id="ARBA00008141"/>
    </source>
</evidence>
<proteinExistence type="inferred from homology"/>
<dbReference type="GeneID" id="106174884"/>
<dbReference type="KEGG" id="lak:112041568"/>
<sequence>MADTENKEKTSITEKFNDNLDENSGENHSFLGVFRGRNVDEPYTHYMKKKTFAQGLLDKALLAANASQLKVVWQLKGQEPFFELQVSMLIGSIILQLIVALLLWYETMTNLHDPPNRLNYEHRDEYEVALRDWWNNNGQRNRARHVGSTISTLFIIVILFMNIIIAVFGVNIPPAEKHFNGNIPINESLERN</sequence>
<organism evidence="9 10">
    <name type="scientific">Lingula anatina</name>
    <name type="common">Brachiopod</name>
    <name type="synonym">Lingula unguis</name>
    <dbReference type="NCBI Taxonomy" id="7574"/>
    <lineage>
        <taxon>Eukaryota</taxon>
        <taxon>Metazoa</taxon>
        <taxon>Spiralia</taxon>
        <taxon>Lophotrochozoa</taxon>
        <taxon>Brachiopoda</taxon>
        <taxon>Linguliformea</taxon>
        <taxon>Lingulata</taxon>
        <taxon>Lingulida</taxon>
        <taxon>Linguloidea</taxon>
        <taxon>Lingulidae</taxon>
        <taxon>Lingula</taxon>
    </lineage>
</organism>
<evidence type="ECO:0000256" key="7">
    <source>
        <dbReference type="SAM" id="MobiDB-lite"/>
    </source>
</evidence>
<dbReference type="PANTHER" id="PTHR12316">
    <property type="entry name" value="NINJURIN-RELATED"/>
    <property type="match status" value="1"/>
</dbReference>
<evidence type="ECO:0000313" key="10">
    <source>
        <dbReference type="RefSeq" id="XP_013412099.1"/>
    </source>
</evidence>
<evidence type="ECO:0000256" key="8">
    <source>
        <dbReference type="SAM" id="Phobius"/>
    </source>
</evidence>
<dbReference type="AlphaFoldDB" id="A0A1S3JQ68"/>
<keyword evidence="4" id="KW-0130">Cell adhesion</keyword>
<evidence type="ECO:0000256" key="4">
    <source>
        <dbReference type="ARBA" id="ARBA00022889"/>
    </source>
</evidence>
<name>A0A1S3JQ68_LINAN</name>
<keyword evidence="5 8" id="KW-1133">Transmembrane helix</keyword>
<dbReference type="Pfam" id="PF04923">
    <property type="entry name" value="Ninjurin"/>
    <property type="match status" value="1"/>
</dbReference>
<evidence type="ECO:0000256" key="3">
    <source>
        <dbReference type="ARBA" id="ARBA00022692"/>
    </source>
</evidence>
<dbReference type="InterPro" id="IPR007007">
    <property type="entry name" value="Ninjurin"/>
</dbReference>
<dbReference type="STRING" id="7574.A0A1S3JQ68"/>
<comment type="subcellular location">
    <subcellularLocation>
        <location evidence="1">Membrane</location>
        <topology evidence="1">Multi-pass membrane protein</topology>
    </subcellularLocation>
</comment>
<dbReference type="OrthoDB" id="10037074at2759"/>
<dbReference type="GO" id="GO:0042246">
    <property type="term" value="P:tissue regeneration"/>
    <property type="evidence" value="ECO:0007669"/>
    <property type="project" value="InterPro"/>
</dbReference>